<feature type="region of interest" description="Disordered" evidence="1">
    <location>
        <begin position="30"/>
        <end position="49"/>
    </location>
</feature>
<feature type="compositionally biased region" description="Pro residues" evidence="1">
    <location>
        <begin position="40"/>
        <end position="49"/>
    </location>
</feature>
<evidence type="ECO:0000256" key="1">
    <source>
        <dbReference type="SAM" id="MobiDB-lite"/>
    </source>
</evidence>
<protein>
    <submittedName>
        <fullName evidence="2">Uncharacterized protein</fullName>
    </submittedName>
</protein>
<reference evidence="2" key="1">
    <citation type="submission" date="2014-05" db="EMBL/GenBank/DDBJ databases">
        <title>The transcriptome of the halophilic microalga Tetraselmis sp. GSL018 isolated from the Great Salt Lake, Utah.</title>
        <authorList>
            <person name="Jinkerson R.E."/>
            <person name="D'Adamo S."/>
            <person name="Posewitz M.C."/>
        </authorList>
    </citation>
    <scope>NUCLEOTIDE SEQUENCE</scope>
    <source>
        <strain evidence="2">GSL018</strain>
    </source>
</reference>
<name>A0A061QWY7_9CHLO</name>
<dbReference type="EMBL" id="GBEZ01022634">
    <property type="protein sequence ID" value="JAC64213.1"/>
    <property type="molecule type" value="Transcribed_RNA"/>
</dbReference>
<accession>A0A061QWY7</accession>
<organism evidence="2">
    <name type="scientific">Tetraselmis sp. GSL018</name>
    <dbReference type="NCBI Taxonomy" id="582737"/>
    <lineage>
        <taxon>Eukaryota</taxon>
        <taxon>Viridiplantae</taxon>
        <taxon>Chlorophyta</taxon>
        <taxon>core chlorophytes</taxon>
        <taxon>Chlorodendrophyceae</taxon>
        <taxon>Chlorodendrales</taxon>
        <taxon>Chlorodendraceae</taxon>
        <taxon>Tetraselmis</taxon>
    </lineage>
</organism>
<evidence type="ECO:0000313" key="2">
    <source>
        <dbReference type="EMBL" id="JAC64213.1"/>
    </source>
</evidence>
<proteinExistence type="predicted"/>
<feature type="non-terminal residue" evidence="2">
    <location>
        <position position="1"/>
    </location>
</feature>
<gene>
    <name evidence="2" type="ORF">TSPGSL018_18809</name>
</gene>
<dbReference type="AlphaFoldDB" id="A0A061QWY7"/>
<sequence>AGKRGLYRVWALKSGNCRPPALIFAALSRSHPKEDWEPSAPRPPTVALR</sequence>